<evidence type="ECO:0000256" key="7">
    <source>
        <dbReference type="SAM" id="Phobius"/>
    </source>
</evidence>
<dbReference type="HOGENOM" id="CLU_031275_0_2_6"/>
<feature type="transmembrane region" description="Helical" evidence="7">
    <location>
        <begin position="46"/>
        <end position="64"/>
    </location>
</feature>
<evidence type="ECO:0000256" key="4">
    <source>
        <dbReference type="ARBA" id="ARBA00022989"/>
    </source>
</evidence>
<evidence type="ECO:0000256" key="2">
    <source>
        <dbReference type="ARBA" id="ARBA00009773"/>
    </source>
</evidence>
<evidence type="ECO:0000313" key="8">
    <source>
        <dbReference type="EMBL" id="AAF83094.1"/>
    </source>
</evidence>
<feature type="transmembrane region" description="Helical" evidence="7">
    <location>
        <begin position="70"/>
        <end position="88"/>
    </location>
</feature>
<protein>
    <submittedName>
        <fullName evidence="8">Transport protein</fullName>
    </submittedName>
</protein>
<comment type="subcellular location">
    <subcellularLocation>
        <location evidence="1">Membrane</location>
        <topology evidence="1">Multi-pass membrane protein</topology>
    </subcellularLocation>
</comment>
<feature type="region of interest" description="Disordered" evidence="6">
    <location>
        <begin position="1"/>
        <end position="33"/>
    </location>
</feature>
<feature type="transmembrane region" description="Helical" evidence="7">
    <location>
        <begin position="273"/>
        <end position="303"/>
    </location>
</feature>
<accession>Q9PGL7</accession>
<feature type="transmembrane region" description="Helical" evidence="7">
    <location>
        <begin position="100"/>
        <end position="118"/>
    </location>
</feature>
<keyword evidence="4 7" id="KW-1133">Transmembrane helix</keyword>
<dbReference type="AlphaFoldDB" id="Q9PGL7"/>
<dbReference type="PANTHER" id="PTHR21716:SF16">
    <property type="entry name" value="BLL1467 PROTEIN"/>
    <property type="match status" value="1"/>
</dbReference>
<reference evidence="8 9" key="1">
    <citation type="journal article" date="2000" name="Nature">
        <title>The genome sequence of the plant pathogen Xylella fastidiosa.</title>
        <authorList>
            <person name="Simpson A.J."/>
            <person name="Reinach F.C."/>
            <person name="Arruda P."/>
            <person name="Abreu F.A."/>
            <person name="Acencio M."/>
            <person name="Alvarenga R."/>
            <person name="Alves L.M."/>
            <person name="Araya J.E."/>
            <person name="Baia G.S."/>
            <person name="Baptista C.S."/>
            <person name="Barros M.H."/>
            <person name="Bonaccorsi E.D."/>
            <person name="Bordin S."/>
            <person name="Bove J.M."/>
            <person name="Briones M.R."/>
            <person name="Bueno M.R."/>
            <person name="Camargo A.A."/>
            <person name="Camargo L.E."/>
            <person name="Carraro D.M."/>
            <person name="Carrer H."/>
            <person name="Colauto N.B."/>
            <person name="Colombo C."/>
            <person name="Costa F.F."/>
            <person name="Costa M.C."/>
            <person name="Costa-Neto C.M."/>
            <person name="Coutinho L.L."/>
            <person name="Cristofani M."/>
            <person name="Dias-Neto E."/>
            <person name="Docena C."/>
            <person name="El-Dorry H."/>
            <person name="Facincani A.P."/>
            <person name="Ferreira A.J."/>
            <person name="Ferreira V.C."/>
            <person name="Ferro J.A."/>
            <person name="Fraga J.S."/>
            <person name="Franca S.C."/>
            <person name="Franco M.C."/>
            <person name="Frohme M."/>
            <person name="Furlan L.R."/>
            <person name="Garnier M."/>
            <person name="Goldman G.H."/>
            <person name="Goldman M.H."/>
            <person name="Gomes S.L."/>
            <person name="Gruber A."/>
            <person name="Ho P.L."/>
            <person name="Hoheisel J.D."/>
            <person name="Junqueira M.L."/>
            <person name="Kemper E.L."/>
            <person name="Kitajima J.P."/>
            <person name="Krieger J.E."/>
            <person name="Kuramae E.E."/>
            <person name="Laigret F."/>
            <person name="Lambais M.R."/>
            <person name="Leite L.C."/>
            <person name="Lemos E.G."/>
            <person name="Lemos M.V."/>
            <person name="Lopes S.A."/>
            <person name="Lopes C.R."/>
            <person name="Machado J.A."/>
            <person name="Machado M.A."/>
            <person name="Madeira A.M."/>
            <person name="Madeira H.M."/>
            <person name="Marino C.L."/>
            <person name="Marques M.V."/>
            <person name="Martins E.A."/>
            <person name="Martins E.M."/>
            <person name="Matsukuma A.Y."/>
            <person name="Menck C.F."/>
            <person name="Miracca E.C."/>
            <person name="Miyaki C.Y."/>
            <person name="Monteriro-Vitorello C.B."/>
            <person name="Moon D.H."/>
            <person name="Nagai M.A."/>
            <person name="Nascimento A.L."/>
            <person name="Netto L.E."/>
            <person name="Nhani A.Jr."/>
            <person name="Nobrega F.G."/>
            <person name="Nunes L.R."/>
            <person name="Oliveira M.A."/>
            <person name="de Oliveira M.C."/>
            <person name="de Oliveira R.C."/>
            <person name="Palmieri D.A."/>
            <person name="Paris A."/>
            <person name="Peixoto B.R."/>
            <person name="Pereira G.A."/>
            <person name="Pereira H.A.Jr."/>
            <person name="Pesquero J.B."/>
            <person name="Quaggio R.B."/>
            <person name="Roberto P.G."/>
            <person name="Rodrigues V."/>
            <person name="de M Rosa A.J."/>
            <person name="de Rosa V.E.Jr."/>
            <person name="de Sa R.G."/>
            <person name="Santelli R.V."/>
            <person name="Sawasaki H.E."/>
            <person name="da Silva A.C."/>
            <person name="da Silva A.M."/>
            <person name="da Silva F.R."/>
            <person name="da Silva W.A.Jr."/>
            <person name="da Silveira J.F."/>
            <person name="Silvestri M.L."/>
            <person name="Siqueira W.J."/>
            <person name="de Souza A.A."/>
            <person name="de Souza A.P."/>
            <person name="Terenzi M.F."/>
            <person name="Truffi D."/>
            <person name="Tsai S.M."/>
            <person name="Tsuhako M.H."/>
            <person name="Vallada H."/>
            <person name="Van Sluys M.A."/>
            <person name="Verjovski-Almeida S."/>
            <person name="Vettore A.L."/>
            <person name="Zago M.A."/>
            <person name="Zatz M."/>
            <person name="Meidanis J."/>
            <person name="Setubal J.C."/>
        </authorList>
    </citation>
    <scope>NUCLEOTIDE SEQUENCE [LARGE SCALE GENOMIC DNA]</scope>
    <source>
        <strain evidence="8 9">9a5c</strain>
    </source>
</reference>
<dbReference type="GO" id="GO:0055085">
    <property type="term" value="P:transmembrane transport"/>
    <property type="evidence" value="ECO:0007669"/>
    <property type="project" value="TreeGrafter"/>
</dbReference>
<comment type="similarity">
    <text evidence="2">Belongs to the autoinducer-2 exporter (AI-2E) (TC 2.A.86) family.</text>
</comment>
<feature type="transmembrane region" description="Helical" evidence="7">
    <location>
        <begin position="346"/>
        <end position="375"/>
    </location>
</feature>
<dbReference type="KEGG" id="xfa:XF_0281"/>
<proteinExistence type="inferred from homology"/>
<evidence type="ECO:0000256" key="6">
    <source>
        <dbReference type="SAM" id="MobiDB-lite"/>
    </source>
</evidence>
<keyword evidence="5 7" id="KW-0472">Membrane</keyword>
<dbReference type="Proteomes" id="UP000000812">
    <property type="component" value="Chromosome"/>
</dbReference>
<organism evidence="8 9">
    <name type="scientific">Xylella fastidiosa (strain 9a5c)</name>
    <dbReference type="NCBI Taxonomy" id="160492"/>
    <lineage>
        <taxon>Bacteria</taxon>
        <taxon>Pseudomonadati</taxon>
        <taxon>Pseudomonadota</taxon>
        <taxon>Gammaproteobacteria</taxon>
        <taxon>Lysobacterales</taxon>
        <taxon>Lysobacteraceae</taxon>
        <taxon>Xylella</taxon>
    </lineage>
</organism>
<dbReference type="PIR" id="H82825">
    <property type="entry name" value="H82825"/>
</dbReference>
<dbReference type="InterPro" id="IPR002549">
    <property type="entry name" value="AI-2E-like"/>
</dbReference>
<name>Q9PGL7_XYLFA</name>
<keyword evidence="3 7" id="KW-0812">Transmembrane</keyword>
<evidence type="ECO:0000256" key="1">
    <source>
        <dbReference type="ARBA" id="ARBA00004141"/>
    </source>
</evidence>
<evidence type="ECO:0000256" key="3">
    <source>
        <dbReference type="ARBA" id="ARBA00022692"/>
    </source>
</evidence>
<evidence type="ECO:0000256" key="5">
    <source>
        <dbReference type="ARBA" id="ARBA00023136"/>
    </source>
</evidence>
<dbReference type="eggNOG" id="COG0628">
    <property type="taxonomic scope" value="Bacteria"/>
</dbReference>
<dbReference type="EMBL" id="AE003849">
    <property type="protein sequence ID" value="AAF83094.1"/>
    <property type="molecule type" value="Genomic_DNA"/>
</dbReference>
<dbReference type="GO" id="GO:0016020">
    <property type="term" value="C:membrane"/>
    <property type="evidence" value="ECO:0007669"/>
    <property type="project" value="UniProtKB-SubCell"/>
</dbReference>
<evidence type="ECO:0000313" key="9">
    <source>
        <dbReference type="Proteomes" id="UP000000812"/>
    </source>
</evidence>
<feature type="compositionally biased region" description="Polar residues" evidence="6">
    <location>
        <begin position="21"/>
        <end position="31"/>
    </location>
</feature>
<feature type="transmembrane region" description="Helical" evidence="7">
    <location>
        <begin position="315"/>
        <end position="334"/>
    </location>
</feature>
<dbReference type="Pfam" id="PF01594">
    <property type="entry name" value="AI-2E_transport"/>
    <property type="match status" value="1"/>
</dbReference>
<dbReference type="STRING" id="160492.XF_0281"/>
<feature type="transmembrane region" description="Helical" evidence="7">
    <location>
        <begin position="191"/>
        <end position="209"/>
    </location>
</feature>
<dbReference type="PANTHER" id="PTHR21716">
    <property type="entry name" value="TRANSMEMBRANE PROTEIN"/>
    <property type="match status" value="1"/>
</dbReference>
<sequence>MLGRTQSPIIPLSDSVPPMTDQPTHNNSNNDADAIKRRRSPLTARPQAPLSLVVLATLAVGYTLWATQAVILPVLLAVFFALVGNPILRALGHIRIPRAIGALLLLCLGISGTAVLSVELAGPASEWIQQAPDKIRQLARQVRHLTKPMQQANQAVESLARAADGETERQSQTVRTRLYNPYTLLMDTHKLVISVLGVILLTFFFMVFGEKLQRKAIALLPNHHQQRFTASILRNLEHEISRYVLTISVINALVGLIFSGLLLLLSIPLQEALLWGTVVALLNFAPYVGPLIGVLLMLLIGLVQFHESSKALLPALLYLMLHTLEGQLITPIILGHRMAISPLMLIVALLLFGSLWGLIGLLLAVPMLVCIKMVLSRIEDLQRWSRLLE</sequence>
<gene>
    <name evidence="8" type="ordered locus">XF_0281</name>
</gene>
<feature type="transmembrane region" description="Helical" evidence="7">
    <location>
        <begin position="243"/>
        <end position="267"/>
    </location>
</feature>